<accession>A0A0G4MPW2</accession>
<reference evidence="1 2" key="1">
    <citation type="submission" date="2015-05" db="EMBL/GenBank/DDBJ databases">
        <authorList>
            <person name="Wang D.B."/>
            <person name="Wang M."/>
        </authorList>
    </citation>
    <scope>NUCLEOTIDE SEQUENCE [LARGE SCALE GENOMIC DNA]</scope>
    <source>
        <strain evidence="1">VL1</strain>
    </source>
</reference>
<dbReference type="AlphaFoldDB" id="A0A0G4MPW2"/>
<keyword evidence="2" id="KW-1185">Reference proteome</keyword>
<dbReference type="EMBL" id="CVQH01023972">
    <property type="protein sequence ID" value="CRK36222.1"/>
    <property type="molecule type" value="Genomic_DNA"/>
</dbReference>
<evidence type="ECO:0000313" key="1">
    <source>
        <dbReference type="EMBL" id="CRK36222.1"/>
    </source>
</evidence>
<name>A0A0G4MPW2_VERLO</name>
<protein>
    <submittedName>
        <fullName evidence="1">Uncharacterized protein</fullName>
    </submittedName>
</protein>
<gene>
    <name evidence="1" type="ORF">BN1708_006984</name>
</gene>
<dbReference type="Proteomes" id="UP000044602">
    <property type="component" value="Unassembled WGS sequence"/>
</dbReference>
<evidence type="ECO:0000313" key="2">
    <source>
        <dbReference type="Proteomes" id="UP000044602"/>
    </source>
</evidence>
<sequence length="16" mass="1874">MAVMWFARRLLAGRVP</sequence>
<organism evidence="1 2">
    <name type="scientific">Verticillium longisporum</name>
    <name type="common">Verticillium dahliae var. longisporum</name>
    <dbReference type="NCBI Taxonomy" id="100787"/>
    <lineage>
        <taxon>Eukaryota</taxon>
        <taxon>Fungi</taxon>
        <taxon>Dikarya</taxon>
        <taxon>Ascomycota</taxon>
        <taxon>Pezizomycotina</taxon>
        <taxon>Sordariomycetes</taxon>
        <taxon>Hypocreomycetidae</taxon>
        <taxon>Glomerellales</taxon>
        <taxon>Plectosphaerellaceae</taxon>
        <taxon>Verticillium</taxon>
    </lineage>
</organism>
<proteinExistence type="predicted"/>